<keyword evidence="5 7" id="KW-1133">Transmembrane helix</keyword>
<dbReference type="InterPro" id="IPR000515">
    <property type="entry name" value="MetI-like"/>
</dbReference>
<comment type="caution">
    <text evidence="9">The sequence shown here is derived from an EMBL/GenBank/DDBJ whole genome shotgun (WGS) entry which is preliminary data.</text>
</comment>
<keyword evidence="6 7" id="KW-0472">Membrane</keyword>
<evidence type="ECO:0000256" key="3">
    <source>
        <dbReference type="ARBA" id="ARBA00022475"/>
    </source>
</evidence>
<dbReference type="EMBL" id="QRDZ01000043">
    <property type="protein sequence ID" value="RED55427.1"/>
    <property type="molecule type" value="Genomic_DNA"/>
</dbReference>
<feature type="transmembrane region" description="Helical" evidence="7">
    <location>
        <begin position="202"/>
        <end position="223"/>
    </location>
</feature>
<evidence type="ECO:0000259" key="8">
    <source>
        <dbReference type="PROSITE" id="PS50928"/>
    </source>
</evidence>
<keyword evidence="4 7" id="KW-0812">Transmembrane</keyword>
<dbReference type="PANTHER" id="PTHR30193">
    <property type="entry name" value="ABC TRANSPORTER PERMEASE PROTEIN"/>
    <property type="match status" value="1"/>
</dbReference>
<evidence type="ECO:0000256" key="6">
    <source>
        <dbReference type="ARBA" id="ARBA00023136"/>
    </source>
</evidence>
<evidence type="ECO:0000313" key="10">
    <source>
        <dbReference type="Proteomes" id="UP000256977"/>
    </source>
</evidence>
<feature type="transmembrane region" description="Helical" evidence="7">
    <location>
        <begin position="156"/>
        <end position="181"/>
    </location>
</feature>
<proteinExistence type="inferred from homology"/>
<feature type="transmembrane region" description="Helical" evidence="7">
    <location>
        <begin position="70"/>
        <end position="92"/>
    </location>
</feature>
<dbReference type="Proteomes" id="UP000256977">
    <property type="component" value="Unassembled WGS sequence"/>
</dbReference>
<evidence type="ECO:0000256" key="5">
    <source>
        <dbReference type="ARBA" id="ARBA00022989"/>
    </source>
</evidence>
<comment type="similarity">
    <text evidence="7">Belongs to the binding-protein-dependent transport system permease family.</text>
</comment>
<evidence type="ECO:0000256" key="7">
    <source>
        <dbReference type="RuleBase" id="RU363032"/>
    </source>
</evidence>
<keyword evidence="2 7" id="KW-0813">Transport</keyword>
<evidence type="ECO:0000256" key="4">
    <source>
        <dbReference type="ARBA" id="ARBA00022692"/>
    </source>
</evidence>
<keyword evidence="3" id="KW-1003">Cell membrane</keyword>
<dbReference type="CDD" id="cd06261">
    <property type="entry name" value="TM_PBP2"/>
    <property type="match status" value="1"/>
</dbReference>
<feature type="domain" description="ABC transmembrane type-1" evidence="8">
    <location>
        <begin position="67"/>
        <end position="284"/>
    </location>
</feature>
<dbReference type="SUPFAM" id="SSF161098">
    <property type="entry name" value="MetI-like"/>
    <property type="match status" value="1"/>
</dbReference>
<evidence type="ECO:0000313" key="9">
    <source>
        <dbReference type="EMBL" id="RED55427.1"/>
    </source>
</evidence>
<sequence length="293" mass="32751">MRILNLKTFLLFLAPALLLYSLFYAGPIVSGLYYGFTDWKGVSFSANWIGLDNFRNVFSDPLFATALRNMLILSVVVIAVQHAISIFLAVLLDQKLRGVVWMRAVIFYPAILNTVVIGYIWSYMYSPFVGFLPKFFEALGLDTLAGIDWLGRTDTAIYAISFVIIWQYTGYSMMIYMAGLQGISSDIYESASIDGANARQKFFRITLPLLVPAITVNTVLSVIGNMKQFEHIWVMTQGGPANSTQVFGTLIYQFAFKTSQPGYGTAMAILLSVLIMLVTVSIIRALGRWEVKQ</sequence>
<evidence type="ECO:0000256" key="2">
    <source>
        <dbReference type="ARBA" id="ARBA00022448"/>
    </source>
</evidence>
<protein>
    <submittedName>
        <fullName evidence="9">Carbohydrate ABC transporter membrane protein 1 (CUT1 family)</fullName>
    </submittedName>
</protein>
<dbReference type="AlphaFoldDB" id="A0A3D9I0Y2"/>
<dbReference type="InterPro" id="IPR035906">
    <property type="entry name" value="MetI-like_sf"/>
</dbReference>
<evidence type="ECO:0000256" key="1">
    <source>
        <dbReference type="ARBA" id="ARBA00004651"/>
    </source>
</evidence>
<dbReference type="RefSeq" id="WP_116065221.1">
    <property type="nucleotide sequence ID" value="NZ_QRDZ01000043.1"/>
</dbReference>
<organism evidence="9 10">
    <name type="scientific">Cohnella phaseoli</name>
    <dbReference type="NCBI Taxonomy" id="456490"/>
    <lineage>
        <taxon>Bacteria</taxon>
        <taxon>Bacillati</taxon>
        <taxon>Bacillota</taxon>
        <taxon>Bacilli</taxon>
        <taxon>Bacillales</taxon>
        <taxon>Paenibacillaceae</taxon>
        <taxon>Cohnella</taxon>
    </lineage>
</organism>
<comment type="subcellular location">
    <subcellularLocation>
        <location evidence="1 7">Cell membrane</location>
        <topology evidence="1 7">Multi-pass membrane protein</topology>
    </subcellularLocation>
</comment>
<dbReference type="Gene3D" id="1.10.3720.10">
    <property type="entry name" value="MetI-like"/>
    <property type="match status" value="1"/>
</dbReference>
<keyword evidence="10" id="KW-1185">Reference proteome</keyword>
<dbReference type="Pfam" id="PF00528">
    <property type="entry name" value="BPD_transp_1"/>
    <property type="match status" value="1"/>
</dbReference>
<dbReference type="PROSITE" id="PS50928">
    <property type="entry name" value="ABC_TM1"/>
    <property type="match status" value="1"/>
</dbReference>
<reference evidence="9 10" key="1">
    <citation type="submission" date="2018-07" db="EMBL/GenBank/DDBJ databases">
        <title>Genomic Encyclopedia of Type Strains, Phase III (KMG-III): the genomes of soil and plant-associated and newly described type strains.</title>
        <authorList>
            <person name="Whitman W."/>
        </authorList>
    </citation>
    <scope>NUCLEOTIDE SEQUENCE [LARGE SCALE GENOMIC DNA]</scope>
    <source>
        <strain evidence="9 10">CECT 7287</strain>
    </source>
</reference>
<name>A0A3D9I0Y2_9BACL</name>
<dbReference type="OrthoDB" id="5174895at2"/>
<feature type="transmembrane region" description="Helical" evidence="7">
    <location>
        <begin position="266"/>
        <end position="287"/>
    </location>
</feature>
<dbReference type="GO" id="GO:0055085">
    <property type="term" value="P:transmembrane transport"/>
    <property type="evidence" value="ECO:0007669"/>
    <property type="project" value="InterPro"/>
</dbReference>
<gene>
    <name evidence="9" type="ORF">DFP98_14373</name>
</gene>
<feature type="transmembrane region" description="Helical" evidence="7">
    <location>
        <begin position="104"/>
        <end position="124"/>
    </location>
</feature>
<dbReference type="PANTHER" id="PTHR30193:SF37">
    <property type="entry name" value="INNER MEMBRANE ABC TRANSPORTER PERMEASE PROTEIN YCJO"/>
    <property type="match status" value="1"/>
</dbReference>
<accession>A0A3D9I0Y2</accession>
<dbReference type="GO" id="GO:0005886">
    <property type="term" value="C:plasma membrane"/>
    <property type="evidence" value="ECO:0007669"/>
    <property type="project" value="UniProtKB-SubCell"/>
</dbReference>
<dbReference type="InterPro" id="IPR051393">
    <property type="entry name" value="ABC_transporter_permease"/>
</dbReference>